<dbReference type="InterPro" id="IPR038408">
    <property type="entry name" value="GNK2_sf"/>
</dbReference>
<dbReference type="Proteomes" id="UP000187203">
    <property type="component" value="Unassembled WGS sequence"/>
</dbReference>
<feature type="domain" description="Gnk2-homologous" evidence="4">
    <location>
        <begin position="32"/>
        <end position="135"/>
    </location>
</feature>
<dbReference type="AlphaFoldDB" id="A0A1R3H3P1"/>
<evidence type="ECO:0000313" key="5">
    <source>
        <dbReference type="EMBL" id="OMO64954.1"/>
    </source>
</evidence>
<dbReference type="PANTHER" id="PTHR32099:SF51">
    <property type="entry name" value="CYSTEINE-RICH RECEPTOR-LIKE PROTEIN KINASE 25 ISOFORM X1"/>
    <property type="match status" value="1"/>
</dbReference>
<evidence type="ECO:0000256" key="1">
    <source>
        <dbReference type="ARBA" id="ARBA00022729"/>
    </source>
</evidence>
<dbReference type="EMBL" id="AWUE01020866">
    <property type="protein sequence ID" value="OMO64954.1"/>
    <property type="molecule type" value="Genomic_DNA"/>
</dbReference>
<evidence type="ECO:0000256" key="2">
    <source>
        <dbReference type="ARBA" id="ARBA00022737"/>
    </source>
</evidence>
<keyword evidence="1 3" id="KW-0732">Signal</keyword>
<keyword evidence="2" id="KW-0677">Repeat</keyword>
<feature type="domain" description="Gnk2-homologous" evidence="4">
    <location>
        <begin position="141"/>
        <end position="243"/>
    </location>
</feature>
<dbReference type="Gene3D" id="3.30.430.20">
    <property type="entry name" value="Gnk2 domain, C-X8-C-X2-C motif"/>
    <property type="match status" value="2"/>
</dbReference>
<dbReference type="CDD" id="cd23509">
    <property type="entry name" value="Gnk2-like"/>
    <property type="match status" value="2"/>
</dbReference>
<dbReference type="STRING" id="93759.A0A1R3H3P1"/>
<feature type="signal peptide" evidence="3">
    <location>
        <begin position="1"/>
        <end position="24"/>
    </location>
</feature>
<dbReference type="OrthoDB" id="1646025at2759"/>
<comment type="caution">
    <text evidence="5">The sequence shown here is derived from an EMBL/GenBank/DDBJ whole genome shotgun (WGS) entry which is preliminary data.</text>
</comment>
<evidence type="ECO:0000256" key="3">
    <source>
        <dbReference type="SAM" id="SignalP"/>
    </source>
</evidence>
<protein>
    <recommendedName>
        <fullName evidence="4">Gnk2-homologous domain-containing protein</fullName>
    </recommendedName>
</protein>
<keyword evidence="6" id="KW-1185">Reference proteome</keyword>
<dbReference type="PANTHER" id="PTHR32099">
    <property type="entry name" value="CYSTEINE-RICH REPEAT SECRETORY PROTEIN"/>
    <property type="match status" value="1"/>
</dbReference>
<evidence type="ECO:0000313" key="6">
    <source>
        <dbReference type="Proteomes" id="UP000187203"/>
    </source>
</evidence>
<accession>A0A1R3H3P1</accession>
<name>A0A1R3H3P1_9ROSI</name>
<gene>
    <name evidence="5" type="ORF">COLO4_31699</name>
</gene>
<sequence length="243" mass="26461">MGSSRLLIIFSCSLLLSFATLAHSANDDDPYFTCLYAAENKANFTANSPYQANLNRIVSQLSSVTDFNYGFHNLSAGENPDKVFATALCAGDRTPDQCRSCFNETATNLLKRCPWGKEVVAWSQFCMVRYANRDIFAELDSDPRTCVYNPTNASNPDVFNQALNNLLSNLSDEASTGGALRKYAADNTTDDPQQAIFAAVQCSPDLSQENCSTCLNFGMSELSKCCAGSKTCGTSLPVHLRQS</sequence>
<dbReference type="PROSITE" id="PS51473">
    <property type="entry name" value="GNK2"/>
    <property type="match status" value="2"/>
</dbReference>
<dbReference type="FunFam" id="3.30.430.20:FF:000003">
    <property type="entry name" value="Cysteine-rich RLK (RECEPTOR-like protein kinase) 10"/>
    <property type="match status" value="1"/>
</dbReference>
<feature type="chain" id="PRO_5012277639" description="Gnk2-homologous domain-containing protein" evidence="3">
    <location>
        <begin position="25"/>
        <end position="243"/>
    </location>
</feature>
<dbReference type="InterPro" id="IPR002902">
    <property type="entry name" value="GNK2"/>
</dbReference>
<dbReference type="Pfam" id="PF01657">
    <property type="entry name" value="Stress-antifung"/>
    <property type="match status" value="2"/>
</dbReference>
<organism evidence="5 6">
    <name type="scientific">Corchorus olitorius</name>
    <dbReference type="NCBI Taxonomy" id="93759"/>
    <lineage>
        <taxon>Eukaryota</taxon>
        <taxon>Viridiplantae</taxon>
        <taxon>Streptophyta</taxon>
        <taxon>Embryophyta</taxon>
        <taxon>Tracheophyta</taxon>
        <taxon>Spermatophyta</taxon>
        <taxon>Magnoliopsida</taxon>
        <taxon>eudicotyledons</taxon>
        <taxon>Gunneridae</taxon>
        <taxon>Pentapetalae</taxon>
        <taxon>rosids</taxon>
        <taxon>malvids</taxon>
        <taxon>Malvales</taxon>
        <taxon>Malvaceae</taxon>
        <taxon>Grewioideae</taxon>
        <taxon>Apeibeae</taxon>
        <taxon>Corchorus</taxon>
    </lineage>
</organism>
<evidence type="ECO:0000259" key="4">
    <source>
        <dbReference type="PROSITE" id="PS51473"/>
    </source>
</evidence>
<proteinExistence type="predicted"/>
<reference evidence="6" key="1">
    <citation type="submission" date="2013-09" db="EMBL/GenBank/DDBJ databases">
        <title>Corchorus olitorius genome sequencing.</title>
        <authorList>
            <person name="Alam M."/>
            <person name="Haque M.S."/>
            <person name="Islam M.S."/>
            <person name="Emdad E.M."/>
            <person name="Islam M.M."/>
            <person name="Ahmed B."/>
            <person name="Halim A."/>
            <person name="Hossen Q.M.M."/>
            <person name="Hossain M.Z."/>
            <person name="Ahmed R."/>
            <person name="Khan M.M."/>
            <person name="Islam R."/>
            <person name="Rashid M.M."/>
            <person name="Khan S.A."/>
            <person name="Rahman M.S."/>
            <person name="Alam M."/>
            <person name="Yahiya A.S."/>
            <person name="Khan M.S."/>
            <person name="Azam M.S."/>
            <person name="Haque T."/>
            <person name="Lashkar M.Z.H."/>
            <person name="Akhand A.I."/>
            <person name="Morshed G."/>
            <person name="Roy S."/>
            <person name="Uddin K.S."/>
            <person name="Rabeya T."/>
            <person name="Hossain A.S."/>
            <person name="Chowdhury A."/>
            <person name="Snigdha A.R."/>
            <person name="Mortoza M.S."/>
            <person name="Matin S.A."/>
            <person name="Hoque S.M.E."/>
            <person name="Islam M.K."/>
            <person name="Roy D.K."/>
            <person name="Haider R."/>
            <person name="Moosa M.M."/>
            <person name="Elias S.M."/>
            <person name="Hasan A.M."/>
            <person name="Jahan S."/>
            <person name="Shafiuddin M."/>
            <person name="Mahmood N."/>
            <person name="Shommy N.S."/>
        </authorList>
    </citation>
    <scope>NUCLEOTIDE SEQUENCE [LARGE SCALE GENOMIC DNA]</scope>
    <source>
        <strain evidence="6">cv. O-4</strain>
    </source>
</reference>